<dbReference type="AlphaFoldDB" id="A0A843X5J7"/>
<protein>
    <submittedName>
        <fullName evidence="1">Uncharacterized protein</fullName>
    </submittedName>
</protein>
<sequence length="90" mass="10242">MVDEWKLLEDFTKLNIDADIKEMGCLVASARAQPTLLEDITTLQDNDPGLVEEHLVAEELWNDHKKLIFFPFSSAATCTNLPLKIDQRLN</sequence>
<accession>A0A843X5J7</accession>
<gene>
    <name evidence="1" type="ORF">Taro_044518</name>
</gene>
<evidence type="ECO:0000313" key="1">
    <source>
        <dbReference type="EMBL" id="MQM11610.1"/>
    </source>
</evidence>
<reference evidence="1" key="1">
    <citation type="submission" date="2017-07" db="EMBL/GenBank/DDBJ databases">
        <title>Taro Niue Genome Assembly and Annotation.</title>
        <authorList>
            <person name="Atibalentja N."/>
            <person name="Keating K."/>
            <person name="Fields C.J."/>
        </authorList>
    </citation>
    <scope>NUCLEOTIDE SEQUENCE</scope>
    <source>
        <strain evidence="1">Niue_2</strain>
        <tissue evidence="1">Leaf</tissue>
    </source>
</reference>
<comment type="caution">
    <text evidence="1">The sequence shown here is derived from an EMBL/GenBank/DDBJ whole genome shotgun (WGS) entry which is preliminary data.</text>
</comment>
<name>A0A843X5J7_COLES</name>
<proteinExistence type="predicted"/>
<keyword evidence="2" id="KW-1185">Reference proteome</keyword>
<dbReference type="Proteomes" id="UP000652761">
    <property type="component" value="Unassembled WGS sequence"/>
</dbReference>
<organism evidence="1 2">
    <name type="scientific">Colocasia esculenta</name>
    <name type="common">Wild taro</name>
    <name type="synonym">Arum esculentum</name>
    <dbReference type="NCBI Taxonomy" id="4460"/>
    <lineage>
        <taxon>Eukaryota</taxon>
        <taxon>Viridiplantae</taxon>
        <taxon>Streptophyta</taxon>
        <taxon>Embryophyta</taxon>
        <taxon>Tracheophyta</taxon>
        <taxon>Spermatophyta</taxon>
        <taxon>Magnoliopsida</taxon>
        <taxon>Liliopsida</taxon>
        <taxon>Araceae</taxon>
        <taxon>Aroideae</taxon>
        <taxon>Colocasieae</taxon>
        <taxon>Colocasia</taxon>
    </lineage>
</organism>
<dbReference type="EMBL" id="NMUH01005031">
    <property type="protein sequence ID" value="MQM11610.1"/>
    <property type="molecule type" value="Genomic_DNA"/>
</dbReference>
<evidence type="ECO:0000313" key="2">
    <source>
        <dbReference type="Proteomes" id="UP000652761"/>
    </source>
</evidence>